<evidence type="ECO:0000313" key="6">
    <source>
        <dbReference type="EMBL" id="KAK7585860.1"/>
    </source>
</evidence>
<dbReference type="GO" id="GO:0034272">
    <property type="term" value="C:phosphatidylinositol 3-kinase complex, class III, type II"/>
    <property type="evidence" value="ECO:0007669"/>
    <property type="project" value="TreeGrafter"/>
</dbReference>
<comment type="caution">
    <text evidence="6">The sequence shown here is derived from an EMBL/GenBank/DDBJ whole genome shotgun (WGS) entry which is preliminary data.</text>
</comment>
<dbReference type="Gene3D" id="1.10.418.40">
    <property type="entry name" value="Autophagy protein 6/Beclin 1"/>
    <property type="match status" value="1"/>
</dbReference>
<dbReference type="GO" id="GO:0000045">
    <property type="term" value="P:autophagosome assembly"/>
    <property type="evidence" value="ECO:0007669"/>
    <property type="project" value="TreeGrafter"/>
</dbReference>
<dbReference type="AlphaFoldDB" id="A0AAN9Y460"/>
<evidence type="ECO:0000259" key="5">
    <source>
        <dbReference type="Pfam" id="PF17675"/>
    </source>
</evidence>
<dbReference type="GO" id="GO:0034271">
    <property type="term" value="C:phosphatidylinositol 3-kinase complex, class III, type I"/>
    <property type="evidence" value="ECO:0007669"/>
    <property type="project" value="TreeGrafter"/>
</dbReference>
<dbReference type="Pfam" id="PF04111">
    <property type="entry name" value="APG6"/>
    <property type="match status" value="1"/>
</dbReference>
<proteinExistence type="inferred from homology"/>
<dbReference type="GO" id="GO:0006995">
    <property type="term" value="P:cellular response to nitrogen starvation"/>
    <property type="evidence" value="ECO:0007669"/>
    <property type="project" value="TreeGrafter"/>
</dbReference>
<dbReference type="GO" id="GO:0043548">
    <property type="term" value="F:phosphatidylinositol 3-kinase binding"/>
    <property type="evidence" value="ECO:0007669"/>
    <property type="project" value="TreeGrafter"/>
</dbReference>
<gene>
    <name evidence="6" type="ORF">V9T40_000039</name>
</gene>
<dbReference type="InterPro" id="IPR041691">
    <property type="entry name" value="Atg6/beclin_CC"/>
</dbReference>
<dbReference type="GO" id="GO:0045324">
    <property type="term" value="P:late endosome to vacuole transport"/>
    <property type="evidence" value="ECO:0007669"/>
    <property type="project" value="TreeGrafter"/>
</dbReference>
<keyword evidence="2 3" id="KW-0175">Coiled coil</keyword>
<accession>A0AAN9Y460</accession>
<sequence>MAGNVNVSFVCQRCLQPLFLDPTFGNVDEHRKAELSVPLFSSPEADLDLQEASFDHFVPAFHLSDSENGSQNGSNSFTILGDGETSNLSQQMKRAVNIFDIISGNTEINHPLCEECTDTLLDIMDQHLRMIDDDCLHYKLYLQKLNKTEDFDLQALTKELEDLQEEEIRLTDELKSLQEEEKKVDEDIVKAEKEKERLETDEERFWREYNKYSREKFVLEDEFRSLDYQLNYAQVHLERLKKNNVFNTTFHIWHKGHFGTINNFRLGRLPTAPVDWSEINAAWGQTTLLLVSLARKCNLTFERYRLIPYGSHSYVEVLGDHKELPLHGSGGFRFLLNPKFDSAMVAFLDCLQQFKEEVEKRKSGFNLPYRMEKGKIKDSGTGKSYSITIQFNSEEQWTKALKLMLTNLKWLVTWVSSQFTPE</sequence>
<feature type="domain" description="Atg6 BARA" evidence="4">
    <location>
        <begin position="240"/>
        <end position="417"/>
    </location>
</feature>
<dbReference type="Pfam" id="PF17675">
    <property type="entry name" value="APG6_N"/>
    <property type="match status" value="1"/>
</dbReference>
<dbReference type="Gene3D" id="6.10.250.3110">
    <property type="match status" value="1"/>
</dbReference>
<dbReference type="EMBL" id="JBBCAQ010000028">
    <property type="protein sequence ID" value="KAK7585860.1"/>
    <property type="molecule type" value="Genomic_DNA"/>
</dbReference>
<dbReference type="PANTHER" id="PTHR12768">
    <property type="entry name" value="BECLIN 1"/>
    <property type="match status" value="1"/>
</dbReference>
<evidence type="ECO:0000256" key="3">
    <source>
        <dbReference type="SAM" id="Coils"/>
    </source>
</evidence>
<protein>
    <recommendedName>
        <fullName evidence="8">Beclin-1</fullName>
    </recommendedName>
</protein>
<dbReference type="GO" id="GO:0030674">
    <property type="term" value="F:protein-macromolecule adaptor activity"/>
    <property type="evidence" value="ECO:0007669"/>
    <property type="project" value="TreeGrafter"/>
</dbReference>
<dbReference type="Proteomes" id="UP001367676">
    <property type="component" value="Unassembled WGS sequence"/>
</dbReference>
<evidence type="ECO:0000313" key="7">
    <source>
        <dbReference type="Proteomes" id="UP001367676"/>
    </source>
</evidence>
<dbReference type="PANTHER" id="PTHR12768:SF4">
    <property type="entry name" value="BECLIN-1"/>
    <property type="match status" value="1"/>
</dbReference>
<feature type="coiled-coil region" evidence="3">
    <location>
        <begin position="146"/>
        <end position="201"/>
    </location>
</feature>
<dbReference type="GO" id="GO:0000423">
    <property type="term" value="P:mitophagy"/>
    <property type="evidence" value="ECO:0007669"/>
    <property type="project" value="TreeGrafter"/>
</dbReference>
<dbReference type="InterPro" id="IPR038274">
    <property type="entry name" value="Atg6/Beclin_C_sf"/>
</dbReference>
<keyword evidence="7" id="KW-1185">Reference proteome</keyword>
<evidence type="ECO:0000256" key="2">
    <source>
        <dbReference type="ARBA" id="ARBA00023054"/>
    </source>
</evidence>
<evidence type="ECO:0000259" key="4">
    <source>
        <dbReference type="Pfam" id="PF04111"/>
    </source>
</evidence>
<dbReference type="InterPro" id="IPR040455">
    <property type="entry name" value="Atg6_BARA"/>
</dbReference>
<evidence type="ECO:0008006" key="8">
    <source>
        <dbReference type="Google" id="ProtNLM"/>
    </source>
</evidence>
<dbReference type="InterPro" id="IPR007243">
    <property type="entry name" value="Atg6/Beclin"/>
</dbReference>
<organism evidence="6 7">
    <name type="scientific">Parthenolecanium corni</name>
    <dbReference type="NCBI Taxonomy" id="536013"/>
    <lineage>
        <taxon>Eukaryota</taxon>
        <taxon>Metazoa</taxon>
        <taxon>Ecdysozoa</taxon>
        <taxon>Arthropoda</taxon>
        <taxon>Hexapoda</taxon>
        <taxon>Insecta</taxon>
        <taxon>Pterygota</taxon>
        <taxon>Neoptera</taxon>
        <taxon>Paraneoptera</taxon>
        <taxon>Hemiptera</taxon>
        <taxon>Sternorrhyncha</taxon>
        <taxon>Coccoidea</taxon>
        <taxon>Coccidae</taxon>
        <taxon>Parthenolecanium</taxon>
    </lineage>
</organism>
<reference evidence="6 7" key="1">
    <citation type="submission" date="2024-03" db="EMBL/GenBank/DDBJ databases">
        <title>Adaptation during the transition from Ophiocordyceps entomopathogen to insect associate is accompanied by gene loss and intensified selection.</title>
        <authorList>
            <person name="Ward C.M."/>
            <person name="Onetto C.A."/>
            <person name="Borneman A.R."/>
        </authorList>
    </citation>
    <scope>NUCLEOTIDE SEQUENCE [LARGE SCALE GENOMIC DNA]</scope>
    <source>
        <strain evidence="6">AWRI1</strain>
        <tissue evidence="6">Single Adult Female</tissue>
    </source>
</reference>
<evidence type="ECO:0000256" key="1">
    <source>
        <dbReference type="ARBA" id="ARBA00005965"/>
    </source>
</evidence>
<feature type="domain" description="Atg6/beclin coiled-coil" evidence="5">
    <location>
        <begin position="111"/>
        <end position="237"/>
    </location>
</feature>
<dbReference type="FunFam" id="1.10.418.40:FF:000001">
    <property type="entry name" value="beclin-1 isoform X1"/>
    <property type="match status" value="1"/>
</dbReference>
<dbReference type="GO" id="GO:0000407">
    <property type="term" value="C:phagophore assembly site"/>
    <property type="evidence" value="ECO:0007669"/>
    <property type="project" value="TreeGrafter"/>
</dbReference>
<comment type="similarity">
    <text evidence="1">Belongs to the beclin family.</text>
</comment>
<name>A0AAN9Y460_9HEMI</name>